<dbReference type="Proteomes" id="UP001218218">
    <property type="component" value="Unassembled WGS sequence"/>
</dbReference>
<dbReference type="EMBL" id="JARIHO010000043">
    <property type="protein sequence ID" value="KAJ7325788.1"/>
    <property type="molecule type" value="Genomic_DNA"/>
</dbReference>
<evidence type="ECO:0000256" key="1">
    <source>
        <dbReference type="SAM" id="Phobius"/>
    </source>
</evidence>
<sequence length="347" mass="38232">MSGQNGAPSGGLPPDVQAVINISLGAVVVSNYLSFLTMGVVGCYTWIYFRTFPDDRWVFKLLVSACFIMCLVDTAGTGIWVFDWAVTSYANPGVMAFTHWALPMEAMFIGTTGTLVQCFYAWRVWLVSTRKDRILPVIIVCLSLMSWCTVCYIVSVVATHKLVSELSLISSSVYVWLGGSVGADVLITSSMIYYLDVRFRRKAASSVGPGINSRFREIIYRTVECNVLSTLAQASTIGLFQSHSVALPDMILVKIYTFSLIISRKWFDLPFLGRRSNGTGLSGFRNTTSKSGGEQHALGDLRARNQNSGAAMEVAVNVQRETAEDSVGWDKTNSDFDQVQKVRLPDV</sequence>
<keyword evidence="1" id="KW-0472">Membrane</keyword>
<organism evidence="2 3">
    <name type="scientific">Mycena albidolilacea</name>
    <dbReference type="NCBI Taxonomy" id="1033008"/>
    <lineage>
        <taxon>Eukaryota</taxon>
        <taxon>Fungi</taxon>
        <taxon>Dikarya</taxon>
        <taxon>Basidiomycota</taxon>
        <taxon>Agaricomycotina</taxon>
        <taxon>Agaricomycetes</taxon>
        <taxon>Agaricomycetidae</taxon>
        <taxon>Agaricales</taxon>
        <taxon>Marasmiineae</taxon>
        <taxon>Mycenaceae</taxon>
        <taxon>Mycena</taxon>
    </lineage>
</organism>
<keyword evidence="1" id="KW-0812">Transmembrane</keyword>
<gene>
    <name evidence="2" type="ORF">DFH08DRAFT_1085036</name>
</gene>
<protein>
    <submittedName>
        <fullName evidence="2">Uncharacterized protein</fullName>
    </submittedName>
</protein>
<evidence type="ECO:0000313" key="2">
    <source>
        <dbReference type="EMBL" id="KAJ7325788.1"/>
    </source>
</evidence>
<dbReference type="PANTHER" id="PTHR40465">
    <property type="entry name" value="CHROMOSOME 1, WHOLE GENOME SHOTGUN SEQUENCE"/>
    <property type="match status" value="1"/>
</dbReference>
<name>A0AAD6ZKA3_9AGAR</name>
<comment type="caution">
    <text evidence="2">The sequence shown here is derived from an EMBL/GenBank/DDBJ whole genome shotgun (WGS) entry which is preliminary data.</text>
</comment>
<evidence type="ECO:0000313" key="3">
    <source>
        <dbReference type="Proteomes" id="UP001218218"/>
    </source>
</evidence>
<dbReference type="AlphaFoldDB" id="A0AAD6ZKA3"/>
<dbReference type="PANTHER" id="PTHR40465:SF1">
    <property type="entry name" value="DUF6534 DOMAIN-CONTAINING PROTEIN"/>
    <property type="match status" value="1"/>
</dbReference>
<accession>A0AAD6ZKA3</accession>
<reference evidence="2" key="1">
    <citation type="submission" date="2023-03" db="EMBL/GenBank/DDBJ databases">
        <title>Massive genome expansion in bonnet fungi (Mycena s.s.) driven by repeated elements and novel gene families across ecological guilds.</title>
        <authorList>
            <consortium name="Lawrence Berkeley National Laboratory"/>
            <person name="Harder C.B."/>
            <person name="Miyauchi S."/>
            <person name="Viragh M."/>
            <person name="Kuo A."/>
            <person name="Thoen E."/>
            <person name="Andreopoulos B."/>
            <person name="Lu D."/>
            <person name="Skrede I."/>
            <person name="Drula E."/>
            <person name="Henrissat B."/>
            <person name="Morin E."/>
            <person name="Kohler A."/>
            <person name="Barry K."/>
            <person name="LaButti K."/>
            <person name="Morin E."/>
            <person name="Salamov A."/>
            <person name="Lipzen A."/>
            <person name="Mereny Z."/>
            <person name="Hegedus B."/>
            <person name="Baldrian P."/>
            <person name="Stursova M."/>
            <person name="Weitz H."/>
            <person name="Taylor A."/>
            <person name="Grigoriev I.V."/>
            <person name="Nagy L.G."/>
            <person name="Martin F."/>
            <person name="Kauserud H."/>
        </authorList>
    </citation>
    <scope>NUCLEOTIDE SEQUENCE</scope>
    <source>
        <strain evidence="2">CBHHK002</strain>
    </source>
</reference>
<keyword evidence="3" id="KW-1185">Reference proteome</keyword>
<proteinExistence type="predicted"/>
<keyword evidence="1" id="KW-1133">Transmembrane helix</keyword>
<feature type="transmembrane region" description="Helical" evidence="1">
    <location>
        <begin position="134"/>
        <end position="158"/>
    </location>
</feature>
<feature type="transmembrane region" description="Helical" evidence="1">
    <location>
        <begin position="102"/>
        <end position="122"/>
    </location>
</feature>
<feature type="transmembrane region" description="Helical" evidence="1">
    <location>
        <begin position="173"/>
        <end position="195"/>
    </location>
</feature>
<feature type="transmembrane region" description="Helical" evidence="1">
    <location>
        <begin position="20"/>
        <end position="49"/>
    </location>
</feature>
<feature type="transmembrane region" description="Helical" evidence="1">
    <location>
        <begin position="61"/>
        <end position="82"/>
    </location>
</feature>